<gene>
    <name evidence="1" type="ORF">SAMN05661093_05686</name>
</gene>
<dbReference type="OrthoDB" id="3830203at2"/>
<evidence type="ECO:0000313" key="1">
    <source>
        <dbReference type="EMBL" id="SMD18066.1"/>
    </source>
</evidence>
<dbReference type="Proteomes" id="UP000192674">
    <property type="component" value="Unassembled WGS sequence"/>
</dbReference>
<dbReference type="RefSeq" id="WP_033387712.1">
    <property type="nucleotide sequence ID" value="NZ_FWXV01000005.1"/>
</dbReference>
<dbReference type="EMBL" id="FWXV01000005">
    <property type="protein sequence ID" value="SMD18066.1"/>
    <property type="molecule type" value="Genomic_DNA"/>
</dbReference>
<dbReference type="AlphaFoldDB" id="A0A1W2F964"/>
<protein>
    <submittedName>
        <fullName evidence="1">Cold shock protein, CspA family</fullName>
    </submittedName>
</protein>
<sequence length="66" mass="7272">MQATVATFSPETRSGTVLLDDGRQLSFDASAFDRSGLRMLRLGQRIVMRVVDGRVEAINHIALPLD</sequence>
<evidence type="ECO:0000313" key="2">
    <source>
        <dbReference type="Proteomes" id="UP000192674"/>
    </source>
</evidence>
<proteinExistence type="predicted"/>
<accession>A0A1W2F964</accession>
<keyword evidence="2" id="KW-1185">Reference proteome</keyword>
<reference evidence="1 2" key="1">
    <citation type="submission" date="2017-04" db="EMBL/GenBank/DDBJ databases">
        <authorList>
            <person name="Afonso C.L."/>
            <person name="Miller P.J."/>
            <person name="Scott M.A."/>
            <person name="Spackman E."/>
            <person name="Goraichik I."/>
            <person name="Dimitrov K.M."/>
            <person name="Suarez D.L."/>
            <person name="Swayne D.E."/>
        </authorList>
    </citation>
    <scope>NUCLEOTIDE SEQUENCE [LARGE SCALE GENOMIC DNA]</scope>
    <source>
        <strain evidence="1 2">DSM 43828</strain>
    </source>
</reference>
<name>A0A1W2F964_KIBAR</name>
<organism evidence="1 2">
    <name type="scientific">Kibdelosporangium aridum</name>
    <dbReference type="NCBI Taxonomy" id="2030"/>
    <lineage>
        <taxon>Bacteria</taxon>
        <taxon>Bacillati</taxon>
        <taxon>Actinomycetota</taxon>
        <taxon>Actinomycetes</taxon>
        <taxon>Pseudonocardiales</taxon>
        <taxon>Pseudonocardiaceae</taxon>
        <taxon>Kibdelosporangium</taxon>
    </lineage>
</organism>